<evidence type="ECO:0000313" key="2">
    <source>
        <dbReference type="EMBL" id="GAA2074896.1"/>
    </source>
</evidence>
<proteinExistence type="predicted"/>
<evidence type="ECO:0000313" key="3">
    <source>
        <dbReference type="Proteomes" id="UP001500016"/>
    </source>
</evidence>
<accession>A0ABP5HFE0</accession>
<comment type="caution">
    <text evidence="2">The sequence shown here is derived from an EMBL/GenBank/DDBJ whole genome shotgun (WGS) entry which is preliminary data.</text>
</comment>
<dbReference type="Pfam" id="PF04069">
    <property type="entry name" value="OpuAC"/>
    <property type="match status" value="1"/>
</dbReference>
<dbReference type="Proteomes" id="UP001500016">
    <property type="component" value="Unassembled WGS sequence"/>
</dbReference>
<reference evidence="3" key="1">
    <citation type="journal article" date="2019" name="Int. J. Syst. Evol. Microbiol.">
        <title>The Global Catalogue of Microorganisms (GCM) 10K type strain sequencing project: providing services to taxonomists for standard genome sequencing and annotation.</title>
        <authorList>
            <consortium name="The Broad Institute Genomics Platform"/>
            <consortium name="The Broad Institute Genome Sequencing Center for Infectious Disease"/>
            <person name="Wu L."/>
            <person name="Ma J."/>
        </authorList>
    </citation>
    <scope>NUCLEOTIDE SEQUENCE [LARGE SCALE GENOMIC DNA]</scope>
    <source>
        <strain evidence="3">JCM 15478</strain>
    </source>
</reference>
<gene>
    <name evidence="2" type="ORF">GCM10009801_29190</name>
</gene>
<keyword evidence="3" id="KW-1185">Reference proteome</keyword>
<organism evidence="2 3">
    <name type="scientific">Streptomyces albiaxialis</name>
    <dbReference type="NCBI Taxonomy" id="329523"/>
    <lineage>
        <taxon>Bacteria</taxon>
        <taxon>Bacillati</taxon>
        <taxon>Actinomycetota</taxon>
        <taxon>Actinomycetes</taxon>
        <taxon>Kitasatosporales</taxon>
        <taxon>Streptomycetaceae</taxon>
        <taxon>Streptomyces</taxon>
    </lineage>
</organism>
<name>A0ABP5HFE0_9ACTN</name>
<feature type="domain" description="ABC-type glycine betaine transport system substrate-binding" evidence="1">
    <location>
        <begin position="34"/>
        <end position="301"/>
    </location>
</feature>
<sequence>MSVISPRRTIAVALAVLAPVTLTSCSGESAEEKKSVVLTEPTWTGGQANVAVARYLLEKKLGYDVEVRRMDEKDSWRSVGEGKADAILEDWGHPDLEKKYINKKDTVVSAGQVGVTGKIGWYVPEYVADEHPGLADWKKLNRYASLFRTAKSGGKGQLLEGSPEFLTHDETLIRTLRLNYKAVYAGSEKAQIAEIRKRTAKREPFLTYWWRPHWLASEAGLKEVPLPAHYEGCDDDPRTVSCGYPETPLKKYLNKDFSKEDGDAAKFLKNFQWSEDDQNEVARMIAKDGMSPRAAAEKWVKGHPETWKVWLWGIGKD</sequence>
<protein>
    <submittedName>
        <fullName evidence="2">ABC transporter substrate-binding protein</fullName>
    </submittedName>
</protein>
<dbReference type="Gene3D" id="3.40.190.10">
    <property type="entry name" value="Periplasmic binding protein-like II"/>
    <property type="match status" value="1"/>
</dbReference>
<dbReference type="SUPFAM" id="SSF53850">
    <property type="entry name" value="Periplasmic binding protein-like II"/>
    <property type="match status" value="1"/>
</dbReference>
<dbReference type="EMBL" id="BAAAPE010000007">
    <property type="protein sequence ID" value="GAA2074896.1"/>
    <property type="molecule type" value="Genomic_DNA"/>
</dbReference>
<dbReference type="InterPro" id="IPR007210">
    <property type="entry name" value="ABC_Gly_betaine_transp_sub-bd"/>
</dbReference>
<dbReference type="RefSeq" id="WP_344527889.1">
    <property type="nucleotide sequence ID" value="NZ_BAAAPE010000007.1"/>
</dbReference>
<evidence type="ECO:0000259" key="1">
    <source>
        <dbReference type="Pfam" id="PF04069"/>
    </source>
</evidence>
<dbReference type="PROSITE" id="PS51257">
    <property type="entry name" value="PROKAR_LIPOPROTEIN"/>
    <property type="match status" value="1"/>
</dbReference>
<dbReference type="CDD" id="cd13643">
    <property type="entry name" value="PBP2_BCP_2"/>
    <property type="match status" value="1"/>
</dbReference>
<dbReference type="Gene3D" id="3.40.190.100">
    <property type="entry name" value="Glycine betaine-binding periplasmic protein, domain 2"/>
    <property type="match status" value="1"/>
</dbReference>